<dbReference type="EMBL" id="BAABAS010000007">
    <property type="protein sequence ID" value="GAA4234002.1"/>
    <property type="molecule type" value="Genomic_DNA"/>
</dbReference>
<dbReference type="RefSeq" id="WP_344898346.1">
    <property type="nucleotide sequence ID" value="NZ_BAABAS010000007.1"/>
</dbReference>
<protein>
    <submittedName>
        <fullName evidence="1">Uncharacterized protein</fullName>
    </submittedName>
</protein>
<evidence type="ECO:0000313" key="1">
    <source>
        <dbReference type="EMBL" id="GAA4234002.1"/>
    </source>
</evidence>
<proteinExistence type="predicted"/>
<comment type="caution">
    <text evidence="1">The sequence shown here is derived from an EMBL/GenBank/DDBJ whole genome shotgun (WGS) entry which is preliminary data.</text>
</comment>
<sequence>MPADIPAVNGTRVVVIDPPSYVRSFPAGRRFPMMPATLRVSAAHGPDTLTGWRPHIAAATR</sequence>
<organism evidence="1 2">
    <name type="scientific">Actinomadura meridiana</name>
    <dbReference type="NCBI Taxonomy" id="559626"/>
    <lineage>
        <taxon>Bacteria</taxon>
        <taxon>Bacillati</taxon>
        <taxon>Actinomycetota</taxon>
        <taxon>Actinomycetes</taxon>
        <taxon>Streptosporangiales</taxon>
        <taxon>Thermomonosporaceae</taxon>
        <taxon>Actinomadura</taxon>
    </lineage>
</organism>
<dbReference type="Proteomes" id="UP001501710">
    <property type="component" value="Unassembled WGS sequence"/>
</dbReference>
<keyword evidence="2" id="KW-1185">Reference proteome</keyword>
<name>A0ABP8C5G9_9ACTN</name>
<gene>
    <name evidence="1" type="ORF">GCM10022254_37810</name>
</gene>
<accession>A0ABP8C5G9</accession>
<reference evidence="2" key="1">
    <citation type="journal article" date="2019" name="Int. J. Syst. Evol. Microbiol.">
        <title>The Global Catalogue of Microorganisms (GCM) 10K type strain sequencing project: providing services to taxonomists for standard genome sequencing and annotation.</title>
        <authorList>
            <consortium name="The Broad Institute Genomics Platform"/>
            <consortium name="The Broad Institute Genome Sequencing Center for Infectious Disease"/>
            <person name="Wu L."/>
            <person name="Ma J."/>
        </authorList>
    </citation>
    <scope>NUCLEOTIDE SEQUENCE [LARGE SCALE GENOMIC DNA]</scope>
    <source>
        <strain evidence="2">JCM 17440</strain>
    </source>
</reference>
<evidence type="ECO:0000313" key="2">
    <source>
        <dbReference type="Proteomes" id="UP001501710"/>
    </source>
</evidence>